<keyword evidence="2 4" id="KW-0808">Transferase</keyword>
<dbReference type="Proteomes" id="UP001056035">
    <property type="component" value="Chromosome"/>
</dbReference>
<dbReference type="PANTHER" id="PTHR12526">
    <property type="entry name" value="GLYCOSYLTRANSFERASE"/>
    <property type="match status" value="1"/>
</dbReference>
<dbReference type="InterPro" id="IPR028098">
    <property type="entry name" value="Glyco_trans_4-like_N"/>
</dbReference>
<organism evidence="4 5">
    <name type="scientific">Paraconexibacter antarcticus</name>
    <dbReference type="NCBI Taxonomy" id="2949664"/>
    <lineage>
        <taxon>Bacteria</taxon>
        <taxon>Bacillati</taxon>
        <taxon>Actinomycetota</taxon>
        <taxon>Thermoleophilia</taxon>
        <taxon>Solirubrobacterales</taxon>
        <taxon>Paraconexibacteraceae</taxon>
        <taxon>Paraconexibacter</taxon>
    </lineage>
</organism>
<gene>
    <name evidence="4" type="ORF">NBH00_12350</name>
</gene>
<dbReference type="SUPFAM" id="SSF53756">
    <property type="entry name" value="UDP-Glycosyltransferase/glycogen phosphorylase"/>
    <property type="match status" value="1"/>
</dbReference>
<sequence length="322" mass="33921">MRALVITNMWPSSEDPSFGAFVADQVRALRALDGVEVDVFSFGPGGYLKAIRALHRAHDAHDYDVVHAHFGLTAIPAVTLRGAPLAITLHGTDLRHRRSGRVTRALLPLTDLAAAVSSGLAAEIAGAGTTRRVAVLPCGVDLDRFKPIPRRVARERLGLDPAEPCLLFPADPARAGKRHDLAIDAADGVRLLSLGGIPPADVPLWINAANAVVLPSEAEGFGLAVLEALACDVPVVATPVGIHALALADVAGTLCAPYDSATWRAALRPHVAAVEPRVPGRRRAALFSSERMARRVAAAWSELTPPRLYSAAAVPEETSPPS</sequence>
<name>A0ABY5DZK7_9ACTN</name>
<dbReference type="Gene3D" id="3.40.50.2000">
    <property type="entry name" value="Glycogen Phosphorylase B"/>
    <property type="match status" value="2"/>
</dbReference>
<dbReference type="RefSeq" id="WP_254573622.1">
    <property type="nucleotide sequence ID" value="NZ_CP098502.1"/>
</dbReference>
<evidence type="ECO:0000256" key="2">
    <source>
        <dbReference type="ARBA" id="ARBA00022679"/>
    </source>
</evidence>
<dbReference type="EC" id="2.4.-.-" evidence="4"/>
<feature type="domain" description="Glycosyltransferase subfamily 4-like N-terminal" evidence="3">
    <location>
        <begin position="46"/>
        <end position="144"/>
    </location>
</feature>
<keyword evidence="1 4" id="KW-0328">Glycosyltransferase</keyword>
<dbReference type="PANTHER" id="PTHR12526:SF510">
    <property type="entry name" value="D-INOSITOL 3-PHOSPHATE GLYCOSYLTRANSFERASE"/>
    <property type="match status" value="1"/>
</dbReference>
<keyword evidence="5" id="KW-1185">Reference proteome</keyword>
<reference evidence="4 5" key="1">
    <citation type="submission" date="2022-06" db="EMBL/GenBank/DDBJ databases">
        <title>Paraconexibacter antarcticus.</title>
        <authorList>
            <person name="Kim C.S."/>
        </authorList>
    </citation>
    <scope>NUCLEOTIDE SEQUENCE [LARGE SCALE GENOMIC DNA]</scope>
    <source>
        <strain evidence="4 5">02-257</strain>
    </source>
</reference>
<proteinExistence type="predicted"/>
<accession>A0ABY5DZK7</accession>
<dbReference type="GO" id="GO:0016757">
    <property type="term" value="F:glycosyltransferase activity"/>
    <property type="evidence" value="ECO:0007669"/>
    <property type="project" value="UniProtKB-KW"/>
</dbReference>
<dbReference type="Pfam" id="PF13439">
    <property type="entry name" value="Glyco_transf_4"/>
    <property type="match status" value="1"/>
</dbReference>
<dbReference type="Pfam" id="PF13692">
    <property type="entry name" value="Glyco_trans_1_4"/>
    <property type="match status" value="1"/>
</dbReference>
<evidence type="ECO:0000313" key="4">
    <source>
        <dbReference type="EMBL" id="UTI66970.1"/>
    </source>
</evidence>
<protein>
    <submittedName>
        <fullName evidence="4">Glycosyltransferase</fullName>
        <ecNumber evidence="4">2.4.-.-</ecNumber>
    </submittedName>
</protein>
<dbReference type="EMBL" id="CP098502">
    <property type="protein sequence ID" value="UTI66970.1"/>
    <property type="molecule type" value="Genomic_DNA"/>
</dbReference>
<evidence type="ECO:0000313" key="5">
    <source>
        <dbReference type="Proteomes" id="UP001056035"/>
    </source>
</evidence>
<evidence type="ECO:0000259" key="3">
    <source>
        <dbReference type="Pfam" id="PF13439"/>
    </source>
</evidence>
<evidence type="ECO:0000256" key="1">
    <source>
        <dbReference type="ARBA" id="ARBA00022676"/>
    </source>
</evidence>